<dbReference type="AlphaFoldDB" id="A0A318XU51"/>
<comment type="caution">
    <text evidence="1">The sequence shown here is derived from an EMBL/GenBank/DDBJ whole genome shotgun (WGS) entry which is preliminary data.</text>
</comment>
<proteinExistence type="predicted"/>
<dbReference type="EMBL" id="QKMR01000001">
    <property type="protein sequence ID" value="PYG90373.1"/>
    <property type="molecule type" value="Genomic_DNA"/>
</dbReference>
<evidence type="ECO:0000313" key="1">
    <source>
        <dbReference type="EMBL" id="PYG90373.1"/>
    </source>
</evidence>
<dbReference type="RefSeq" id="WP_110460344.1">
    <property type="nucleotide sequence ID" value="NZ_QKMR01000001.1"/>
</dbReference>
<name>A0A318XU51_9FIRM</name>
<accession>A0A318XU51</accession>
<keyword evidence="2" id="KW-1185">Reference proteome</keyword>
<evidence type="ECO:0000313" key="2">
    <source>
        <dbReference type="Proteomes" id="UP000248132"/>
    </source>
</evidence>
<organism evidence="1 2">
    <name type="scientific">Ruminiclostridium sufflavum DSM 19573</name>
    <dbReference type="NCBI Taxonomy" id="1121337"/>
    <lineage>
        <taxon>Bacteria</taxon>
        <taxon>Bacillati</taxon>
        <taxon>Bacillota</taxon>
        <taxon>Clostridia</taxon>
        <taxon>Eubacteriales</taxon>
        <taxon>Oscillospiraceae</taxon>
        <taxon>Ruminiclostridium</taxon>
    </lineage>
</organism>
<sequence length="328" mass="36504">MNSIAGCPDIDHILRLAALGDNFEAASACLQVMLKKLLGSSVEPKHLWNFSSLGRTGFPVEVAFVSDDPSLRITAEVTGPEIPPSERLNYAEELFSELNGSEIPPVLSRFVHSIQKEGSLRYGAWLGSRHSCDGNSFKLYMEVPCYPDNSPEVKAWEQAIISRPFTRPARLRMIGYNGDSHTLELYYDTTYVWPQDLPALMSPVGLRDYAGDVTDYLFQAYRRPVNWELPGASDYGFSYAVPCPYTNNNKSNSAFSLYTFANALFGGDHSIRAAILELSKRQGWDSSLYEEISRPIAHKRGFITHHGVFGIVMSSRGRASVTFGLTLP</sequence>
<reference evidence="1 2" key="1">
    <citation type="submission" date="2018-06" db="EMBL/GenBank/DDBJ databases">
        <title>Genomic Encyclopedia of Type Strains, Phase I: the one thousand microbial genomes (KMG-I) project.</title>
        <authorList>
            <person name="Kyrpides N."/>
        </authorList>
    </citation>
    <scope>NUCLEOTIDE SEQUENCE [LARGE SCALE GENOMIC DNA]</scope>
    <source>
        <strain evidence="1 2">DSM 19573</strain>
    </source>
</reference>
<dbReference type="Proteomes" id="UP000248132">
    <property type="component" value="Unassembled WGS sequence"/>
</dbReference>
<gene>
    <name evidence="1" type="ORF">LY28_00256</name>
</gene>
<dbReference type="OrthoDB" id="486596at2"/>
<protein>
    <submittedName>
        <fullName evidence="1">Uncharacterized protein</fullName>
    </submittedName>
</protein>